<dbReference type="InterPro" id="IPR001216">
    <property type="entry name" value="P-phosphate_BS"/>
</dbReference>
<sequence>MGVVENPNTGILSAVGGTPLVSLVHLFSNAPFRVLAKVEGMNPGGSIKDRAALNMLVGKLRDGTLMPGRSVVVESSSGNLAIGMAQICRWYGVRFICVVDAKTTSQNIAVLRAYGTEVDIVTEKAPATGDYLAARIARVRHITNSTAHAYWPNQYANPLNAEAHRTTMREILEQAGGRVDHLYVATSSCGTISGCVDYLREHSPRTRVTAVDAEGSAIFGCPPGRRLIPGHGAAVVPGLYRQGLADTVVHVSDLDCVVGCRRLIGSEAILAGGSSGAIITALERTAPSIGAGETCVVVLPDRGERYVDTIYDDGWVRAQFGDVEHLWKAAAS</sequence>
<evidence type="ECO:0000256" key="1">
    <source>
        <dbReference type="ARBA" id="ARBA00001933"/>
    </source>
</evidence>
<dbReference type="Proteomes" id="UP000598217">
    <property type="component" value="Unassembled WGS sequence"/>
</dbReference>
<evidence type="ECO:0000256" key="8">
    <source>
        <dbReference type="ARBA" id="ARBA00022679"/>
    </source>
</evidence>
<proteinExistence type="inferred from homology"/>
<dbReference type="InterPro" id="IPR001926">
    <property type="entry name" value="TrpB-like_PALP"/>
</dbReference>
<evidence type="ECO:0000256" key="5">
    <source>
        <dbReference type="ARBA" id="ARBA00011738"/>
    </source>
</evidence>
<dbReference type="PROSITE" id="PS00165">
    <property type="entry name" value="DEHYDRATASE_SER_THR"/>
    <property type="match status" value="1"/>
</dbReference>
<evidence type="ECO:0000313" key="11">
    <source>
        <dbReference type="EMBL" id="MBE1455947.1"/>
    </source>
</evidence>
<comment type="similarity">
    <text evidence="4">Belongs to the cysteine synthase/cystathionine beta-synthase family. SbnA subfamily.</text>
</comment>
<evidence type="ECO:0000256" key="6">
    <source>
        <dbReference type="ARBA" id="ARBA00012331"/>
    </source>
</evidence>
<comment type="caution">
    <text evidence="11">The sequence shown here is derived from an EMBL/GenBank/DDBJ whole genome shotgun (WGS) entry which is preliminary data.</text>
</comment>
<evidence type="ECO:0000256" key="4">
    <source>
        <dbReference type="ARBA" id="ARBA00008519"/>
    </source>
</evidence>
<dbReference type="NCBIfam" id="TIGR03945">
    <property type="entry name" value="PLP_SbnA_fam"/>
    <property type="match status" value="1"/>
</dbReference>
<dbReference type="EMBL" id="JADBDY010000001">
    <property type="protein sequence ID" value="MBE1455947.1"/>
    <property type="molecule type" value="Genomic_DNA"/>
</dbReference>
<keyword evidence="9" id="KW-0663">Pyridoxal phosphate</keyword>
<keyword evidence="8 11" id="KW-0808">Transferase</keyword>
<name>A0ABR9HAA6_9ACTN</name>
<accession>A0ABR9HAA6</accession>
<gene>
    <name evidence="11" type="ORF">H4W79_000161</name>
</gene>
<dbReference type="InterPro" id="IPR050214">
    <property type="entry name" value="Cys_Synth/Cystath_Beta-Synth"/>
</dbReference>
<evidence type="ECO:0000256" key="9">
    <source>
        <dbReference type="ARBA" id="ARBA00022898"/>
    </source>
</evidence>
<reference evidence="11 12" key="1">
    <citation type="submission" date="2020-10" db="EMBL/GenBank/DDBJ databases">
        <title>Sequencing the genomes of 1000 actinobacteria strains.</title>
        <authorList>
            <person name="Klenk H.-P."/>
        </authorList>
    </citation>
    <scope>NUCLEOTIDE SEQUENCE [LARGE SCALE GENOMIC DNA]</scope>
    <source>
        <strain evidence="11 12">DSM 45157</strain>
    </source>
</reference>
<comment type="subunit">
    <text evidence="5">Homodimer.</text>
</comment>
<feature type="domain" description="Tryptophan synthase beta chain-like PALP" evidence="10">
    <location>
        <begin position="12"/>
        <end position="301"/>
    </location>
</feature>
<dbReference type="PANTHER" id="PTHR10314">
    <property type="entry name" value="CYSTATHIONINE BETA-SYNTHASE"/>
    <property type="match status" value="1"/>
</dbReference>
<dbReference type="SUPFAM" id="SSF53686">
    <property type="entry name" value="Tryptophan synthase beta subunit-like PLP-dependent enzymes"/>
    <property type="match status" value="1"/>
</dbReference>
<dbReference type="Pfam" id="PF00291">
    <property type="entry name" value="PALP"/>
    <property type="match status" value="1"/>
</dbReference>
<evidence type="ECO:0000256" key="7">
    <source>
        <dbReference type="ARBA" id="ARBA00016985"/>
    </source>
</evidence>
<evidence type="ECO:0000256" key="3">
    <source>
        <dbReference type="ARBA" id="ARBA00004924"/>
    </source>
</evidence>
<dbReference type="RefSeq" id="WP_191275638.1">
    <property type="nucleotide sequence ID" value="NZ_BMXJ01000009.1"/>
</dbReference>
<dbReference type="CDD" id="cd01561">
    <property type="entry name" value="CBS_like"/>
    <property type="match status" value="1"/>
</dbReference>
<dbReference type="InterPro" id="IPR000634">
    <property type="entry name" value="Ser/Thr_deHydtase_PyrdxlP-BS"/>
</dbReference>
<organism evidence="11 12">
    <name type="scientific">Nocardiopsis terrae</name>
    <dbReference type="NCBI Taxonomy" id="372655"/>
    <lineage>
        <taxon>Bacteria</taxon>
        <taxon>Bacillati</taxon>
        <taxon>Actinomycetota</taxon>
        <taxon>Actinomycetes</taxon>
        <taxon>Streptosporangiales</taxon>
        <taxon>Nocardiopsidaceae</taxon>
        <taxon>Nocardiopsis</taxon>
    </lineage>
</organism>
<dbReference type="Gene3D" id="3.40.50.1100">
    <property type="match status" value="2"/>
</dbReference>
<evidence type="ECO:0000313" key="12">
    <source>
        <dbReference type="Proteomes" id="UP000598217"/>
    </source>
</evidence>
<dbReference type="GO" id="GO:0004124">
    <property type="term" value="F:cysteine synthase activity"/>
    <property type="evidence" value="ECO:0007669"/>
    <property type="project" value="UniProtKB-EC"/>
</dbReference>
<dbReference type="EC" id="2.5.1.140" evidence="6"/>
<protein>
    <recommendedName>
        <fullName evidence="7">N-(2-amino-2-carboxyethyl)-L-glutamate synthase</fullName>
        <ecNumber evidence="6">2.5.1.140</ecNumber>
    </recommendedName>
</protein>
<evidence type="ECO:0000259" key="10">
    <source>
        <dbReference type="Pfam" id="PF00291"/>
    </source>
</evidence>
<evidence type="ECO:0000256" key="2">
    <source>
        <dbReference type="ARBA" id="ARBA00004056"/>
    </source>
</evidence>
<comment type="cofactor">
    <cofactor evidence="1">
        <name>pyridoxal 5'-phosphate</name>
        <dbReference type="ChEBI" id="CHEBI:597326"/>
    </cofactor>
</comment>
<comment type="pathway">
    <text evidence="3">Siderophore biosynthesis.</text>
</comment>
<dbReference type="InterPro" id="IPR023927">
    <property type="entry name" value="SbnA"/>
</dbReference>
<dbReference type="InterPro" id="IPR036052">
    <property type="entry name" value="TrpB-like_PALP_sf"/>
</dbReference>
<dbReference type="PROSITE" id="PS00901">
    <property type="entry name" value="CYS_SYNTHASE"/>
    <property type="match status" value="1"/>
</dbReference>
<comment type="function">
    <text evidence="2">Catalyzes the synthesis of N-((2S)-2-amino-2-carboxyethyl)-L-glutamate (ACEGA) from O-phospho-L-serine and L-glutamate. Involved in the biosynthesis of L-2,3-diaminopropionic acid (L-Dap), a precursor of staphyloferrin B and antibiotics.</text>
</comment>
<keyword evidence="12" id="KW-1185">Reference proteome</keyword>